<evidence type="ECO:0000259" key="3">
    <source>
        <dbReference type="PROSITE" id="PS51272"/>
    </source>
</evidence>
<feature type="domain" description="SLH" evidence="3">
    <location>
        <begin position="1338"/>
        <end position="1401"/>
    </location>
</feature>
<dbReference type="InterPro" id="IPR001119">
    <property type="entry name" value="SLH_dom"/>
</dbReference>
<dbReference type="Gene3D" id="2.130.10.10">
    <property type="entry name" value="YVTN repeat-like/Quinoprotein amine dehydrogenase"/>
    <property type="match status" value="1"/>
</dbReference>
<dbReference type="SUPFAM" id="SSF49373">
    <property type="entry name" value="Invasin/intimin cell-adhesion fragments"/>
    <property type="match status" value="1"/>
</dbReference>
<dbReference type="InterPro" id="IPR011044">
    <property type="entry name" value="Quino_amine_DH_bsu"/>
</dbReference>
<keyword evidence="2" id="KW-0732">Signal</keyword>
<keyword evidence="5" id="KW-1185">Reference proteome</keyword>
<dbReference type="SUPFAM" id="SSF74853">
    <property type="entry name" value="Lamin A/C globular tail domain"/>
    <property type="match status" value="1"/>
</dbReference>
<reference evidence="4 5" key="1">
    <citation type="submission" date="2018-07" db="EMBL/GenBank/DDBJ databases">
        <title>Genomic Encyclopedia of Type Strains, Phase III (KMG-III): the genomes of soil and plant-associated and newly described type strains.</title>
        <authorList>
            <person name="Whitman W."/>
        </authorList>
    </citation>
    <scope>NUCLEOTIDE SEQUENCE [LARGE SCALE GENOMIC DNA]</scope>
    <source>
        <strain evidence="4 5">CECT 7287</strain>
    </source>
</reference>
<feature type="region of interest" description="Disordered" evidence="1">
    <location>
        <begin position="1046"/>
        <end position="1080"/>
    </location>
</feature>
<dbReference type="InterPro" id="IPR055188">
    <property type="entry name" value="Choice_anch_I"/>
</dbReference>
<dbReference type="Pfam" id="PF05345">
    <property type="entry name" value="He_PIG"/>
    <property type="match status" value="2"/>
</dbReference>
<proteinExistence type="predicted"/>
<organism evidence="4 5">
    <name type="scientific">Cohnella phaseoli</name>
    <dbReference type="NCBI Taxonomy" id="456490"/>
    <lineage>
        <taxon>Bacteria</taxon>
        <taxon>Bacillati</taxon>
        <taxon>Bacillota</taxon>
        <taxon>Bacilli</taxon>
        <taxon>Bacillales</taxon>
        <taxon>Paenibacillaceae</taxon>
        <taxon>Cohnella</taxon>
    </lineage>
</organism>
<dbReference type="InterPro" id="IPR003343">
    <property type="entry name" value="Big_2"/>
</dbReference>
<evidence type="ECO:0000313" key="5">
    <source>
        <dbReference type="Proteomes" id="UP000256977"/>
    </source>
</evidence>
<dbReference type="Gene3D" id="2.60.40.1080">
    <property type="match status" value="1"/>
</dbReference>
<dbReference type="EMBL" id="QRDZ01000018">
    <property type="protein sequence ID" value="RED66535.1"/>
    <property type="molecule type" value="Genomic_DNA"/>
</dbReference>
<sequence>MFKRSRKGLSMLLSSLMLAGTILTGVAAVQAEPIAIIPGTPYDELGNYDVAVPHVIINQIYGGGLKKADDVYFSHGFIELYNPTNVDVTLSGWSLQYAEGSGKPWVKLDLAGTIPAHSSYLVLGEDIVKTPLKVPTNMLTVSDQAWPPNHFINNKGMKVALLSSQTLLTAVNPFDDRPAGYVDMVGTGANEEGSSIDGFETDYPTGEAGGTSKKKALRRVSFIDTDNNKNDFVQVDYSALASNPTLLAAHMPRSSAEGIWTVPLGLRDALLPEATVDMPYTYSVLGLVYGGQSPYSISVTGLPTGLSYSNGKITGIAAAAGTATIHIGVTDNVTASVYGTYPLLVNASLDNLQIVTSALPQATIAEPYTATIDTSGGTAPLTFSATGLPQGLAIDPATGIIAGTITDAKAITNRVTVRVTDNAAYSRSVVLPLSVRPEAKVYEEKLQVRKLSSYSVGTTNEDGGVAEIVKFNKDNGKFYLVNGSANPPTLDIVTLATSGEMTKDKSVNVKELSERAAGFVYGDLTSVDINTATKRIFVSVQEKDYAKTGKILMLDYEGNLLNDYDAGIQPDMIKSTADGKYVLTADEGEPRLGAGGVDPEGSITIVDTGTGESFRVKFDNPAVIADDVIIRSPNVDSKGQIVGAGTKADAVRDFEPEYIALSGDGKKAYVTLQENNAIATIDIAAKSLLSVKSLGFKDLNDPNNVLDLLKDGQIKLENVPFKEVYMPDGMASHEIGGKTYLFTANEGDATEWPATGTLTRSGLTKIGSIKDNLTAGSDAANFLQDKGKTYDGVEVLSHMGYDDIYLFGGRSFSIWEADTIKQVYDSGSDFERITSSGQYAPYFNAGHVNLDLDSRSSKKGPEPEDIKTGKVGNKTLAFVGLERIGGIMTYDVSDPSNAFFVNYTNTRNFGTPGTPLTKSEILATDTGPEGIEFISASDSPTGRPLLLVAFEVSGTVGVYQLDTTKITLDKTTLSLRAGSAAAKIAAAVEPAAGAGTSVTWSSSNAAVASVDANGNVTPRAAGTAVITALSADGYGEAQATVTVTTASINPGTNPGTGNGGGTGATTPPTNEKPPVNTNDPKQATVEAQARTNASGAAEAIFTTETIGKALENAGPGAELRLKAEGVGQAGEAVVRIPAEAWSRIDGSGVTGITIDAGIGSVSFDRQALAAVSSATSGGEVAVSIKKSDAASPAAIAGRPVFDFAVTAGGKEITSFGGSSIAASVPYKPAANEDPNAIVIYYVTGTGELVVAPNSVFDPATGTVKFSGPQFSRIAVGYRKISFADTAANFAADEITYLAARNVLTGVGEDKFSPSAKLTRGDLMVILARMAGADTGGRTSSSFVDVESGAYYASAVAWAADNGIAGGVGKDLYKPKDYVTREQFVTLIARYAEHRGYSLPKDNAPVAFADQSEVSGFAAGALRAAQQAGLINGKPSPNGDGLLFAPQAHATRAETAKILALLMQSMLK</sequence>
<evidence type="ECO:0000256" key="1">
    <source>
        <dbReference type="SAM" id="MobiDB-lite"/>
    </source>
</evidence>
<name>A0A3D9IXT9_9BACL</name>
<comment type="caution">
    <text evidence="4">The sequence shown here is derived from an EMBL/GenBank/DDBJ whole genome shotgun (WGS) entry which is preliminary data.</text>
</comment>
<feature type="domain" description="SLH" evidence="3">
    <location>
        <begin position="1404"/>
        <end position="1467"/>
    </location>
</feature>
<gene>
    <name evidence="4" type="ORF">DFP98_118159</name>
</gene>
<feature type="signal peptide" evidence="2">
    <location>
        <begin position="1"/>
        <end position="27"/>
    </location>
</feature>
<dbReference type="InterPro" id="IPR052956">
    <property type="entry name" value="Mesenchyme-surface_protein"/>
</dbReference>
<dbReference type="InterPro" id="IPR001322">
    <property type="entry name" value="Lamin_tail_dom"/>
</dbReference>
<dbReference type="PROSITE" id="PS51272">
    <property type="entry name" value="SLH"/>
    <property type="match status" value="3"/>
</dbReference>
<dbReference type="PANTHER" id="PTHR46928">
    <property type="entry name" value="MESENCHYME-SPECIFIC CELL SURFACE GLYCOPROTEIN"/>
    <property type="match status" value="1"/>
</dbReference>
<evidence type="ECO:0000256" key="2">
    <source>
        <dbReference type="SAM" id="SignalP"/>
    </source>
</evidence>
<dbReference type="SUPFAM" id="SSF50969">
    <property type="entry name" value="YVTN repeat-like/Quinoprotein amine dehydrogenase"/>
    <property type="match status" value="1"/>
</dbReference>
<evidence type="ECO:0000313" key="4">
    <source>
        <dbReference type="EMBL" id="RED66535.1"/>
    </source>
</evidence>
<dbReference type="Pfam" id="PF00932">
    <property type="entry name" value="LTD"/>
    <property type="match status" value="1"/>
</dbReference>
<dbReference type="InterPro" id="IPR013783">
    <property type="entry name" value="Ig-like_fold"/>
</dbReference>
<accession>A0A3D9IXT9</accession>
<feature type="compositionally biased region" description="Gly residues" evidence="1">
    <location>
        <begin position="1054"/>
        <end position="1063"/>
    </location>
</feature>
<dbReference type="Pfam" id="PF00395">
    <property type="entry name" value="SLH"/>
    <property type="match status" value="3"/>
</dbReference>
<dbReference type="InterPro" id="IPR015943">
    <property type="entry name" value="WD40/YVTN_repeat-like_dom_sf"/>
</dbReference>
<dbReference type="PANTHER" id="PTHR46928:SF1">
    <property type="entry name" value="MESENCHYME-SPECIFIC CELL SURFACE GLYCOPROTEIN"/>
    <property type="match status" value="1"/>
</dbReference>
<dbReference type="Pfam" id="PF02368">
    <property type="entry name" value="Big_2"/>
    <property type="match status" value="1"/>
</dbReference>
<dbReference type="Gene3D" id="2.60.40.10">
    <property type="entry name" value="Immunoglobulins"/>
    <property type="match status" value="2"/>
</dbReference>
<dbReference type="SMART" id="SM00635">
    <property type="entry name" value="BID_2"/>
    <property type="match status" value="1"/>
</dbReference>
<dbReference type="Proteomes" id="UP000256977">
    <property type="component" value="Unassembled WGS sequence"/>
</dbReference>
<dbReference type="InterPro" id="IPR008964">
    <property type="entry name" value="Invasin/intimin_cell_adhesion"/>
</dbReference>
<dbReference type="Pfam" id="PF22494">
    <property type="entry name" value="choice_anch_I"/>
    <property type="match status" value="1"/>
</dbReference>
<feature type="chain" id="PRO_5039587753" evidence="2">
    <location>
        <begin position="28"/>
        <end position="1467"/>
    </location>
</feature>
<feature type="domain" description="SLH" evidence="3">
    <location>
        <begin position="1277"/>
        <end position="1337"/>
    </location>
</feature>
<protein>
    <submittedName>
        <fullName evidence="4">S-layer family protein</fullName>
    </submittedName>
</protein>
<dbReference type="NCBIfam" id="NF038117">
    <property type="entry name" value="choice_anch_I"/>
    <property type="match status" value="1"/>
</dbReference>
<dbReference type="InterPro" id="IPR036415">
    <property type="entry name" value="Lamin_tail_dom_sf"/>
</dbReference>